<gene>
    <name evidence="1" type="ORF">ENM11_07105</name>
</gene>
<protein>
    <submittedName>
        <fullName evidence="1">Uncharacterized protein</fullName>
    </submittedName>
</protein>
<evidence type="ECO:0000313" key="1">
    <source>
        <dbReference type="EMBL" id="HHK68901.1"/>
    </source>
</evidence>
<reference evidence="1" key="1">
    <citation type="journal article" date="2020" name="mSystems">
        <title>Genome- and Community-Level Interaction Insights into Carbon Utilization and Element Cycling Functions of Hydrothermarchaeota in Hydrothermal Sediment.</title>
        <authorList>
            <person name="Zhou Z."/>
            <person name="Liu Y."/>
            <person name="Xu W."/>
            <person name="Pan J."/>
            <person name="Luo Z.H."/>
            <person name="Li M."/>
        </authorList>
    </citation>
    <scope>NUCLEOTIDE SEQUENCE [LARGE SCALE GENOMIC DNA]</scope>
    <source>
        <strain evidence="1">SpSt-1056</strain>
    </source>
</reference>
<name>A0A7C5LD66_CALS0</name>
<dbReference type="AlphaFoldDB" id="A0A7C5LD66"/>
<dbReference type="EMBL" id="DRWN01000059">
    <property type="protein sequence ID" value="HHK68901.1"/>
    <property type="molecule type" value="Genomic_DNA"/>
</dbReference>
<proteinExistence type="predicted"/>
<organism evidence="1">
    <name type="scientific">Caldiarchaeum subterraneum</name>
    <dbReference type="NCBI Taxonomy" id="311458"/>
    <lineage>
        <taxon>Archaea</taxon>
        <taxon>Nitrososphaerota</taxon>
        <taxon>Candidatus Caldarchaeales</taxon>
        <taxon>Candidatus Caldarchaeaceae</taxon>
        <taxon>Candidatus Caldarchaeum</taxon>
    </lineage>
</organism>
<sequence length="118" mass="13412">MDVVVYSTEWTGDIALGEALINLLVRRLKERSVAFKLLEKQGLSDKDDIIPWVVGKPAKVLEVVVDERDRVVAEALLDDVYRDGTAIKQEALKTARKYITDENELNEYAKGLEETYGW</sequence>
<accession>A0A7C5LD66</accession>
<comment type="caution">
    <text evidence="1">The sequence shown here is derived from an EMBL/GenBank/DDBJ whole genome shotgun (WGS) entry which is preliminary data.</text>
</comment>